<dbReference type="Gene3D" id="3.10.129.10">
    <property type="entry name" value="Hotdog Thioesterase"/>
    <property type="match status" value="1"/>
</dbReference>
<feature type="domain" description="MaoC-like" evidence="1">
    <location>
        <begin position="16"/>
        <end position="111"/>
    </location>
</feature>
<dbReference type="InterPro" id="IPR029069">
    <property type="entry name" value="HotDog_dom_sf"/>
</dbReference>
<dbReference type="EMBL" id="KE525408">
    <property type="protein sequence ID" value="KFB52945.1"/>
    <property type="molecule type" value="Genomic_DNA"/>
</dbReference>
<dbReference type="EMBL" id="ATLV01026215">
    <property type="status" value="NOT_ANNOTATED_CDS"/>
    <property type="molecule type" value="Genomic_DNA"/>
</dbReference>
<dbReference type="PANTHER" id="PTHR43437:SF3">
    <property type="entry name" value="HYDROXYACYL-THIOESTER DEHYDRATASE TYPE 2, MITOCHONDRIAL"/>
    <property type="match status" value="1"/>
</dbReference>
<dbReference type="SUPFAM" id="SSF54637">
    <property type="entry name" value="Thioesterase/thiol ester dehydrase-isomerase"/>
    <property type="match status" value="1"/>
</dbReference>
<keyword evidence="4" id="KW-1185">Reference proteome</keyword>
<dbReference type="Proteomes" id="UP000030765">
    <property type="component" value="Unassembled WGS sequence"/>
</dbReference>
<dbReference type="GO" id="GO:0005739">
    <property type="term" value="C:mitochondrion"/>
    <property type="evidence" value="ECO:0007669"/>
    <property type="project" value="TreeGrafter"/>
</dbReference>
<accession>A0A084WRV1</accession>
<protein>
    <submittedName>
        <fullName evidence="2">AGAP003539-PA-like protein</fullName>
    </submittedName>
    <submittedName>
        <fullName evidence="3">MaoC-like domain-containing protein</fullName>
    </submittedName>
</protein>
<evidence type="ECO:0000313" key="3">
    <source>
        <dbReference type="EnsemblMetazoa" id="ASIC021224-PA"/>
    </source>
</evidence>
<reference evidence="3" key="2">
    <citation type="submission" date="2020-05" db="UniProtKB">
        <authorList>
            <consortium name="EnsemblMetazoa"/>
        </authorList>
    </citation>
    <scope>IDENTIFICATION</scope>
</reference>
<dbReference type="VEuPathDB" id="VectorBase:ASIC021224"/>
<dbReference type="GO" id="GO:0019171">
    <property type="term" value="F:(3R)-hydroxyacyl-[acyl-carrier-protein] dehydratase activity"/>
    <property type="evidence" value="ECO:0007669"/>
    <property type="project" value="TreeGrafter"/>
</dbReference>
<evidence type="ECO:0000259" key="1">
    <source>
        <dbReference type="Pfam" id="PF01575"/>
    </source>
</evidence>
<organism evidence="2">
    <name type="scientific">Anopheles sinensis</name>
    <name type="common">Mosquito</name>
    <dbReference type="NCBI Taxonomy" id="74873"/>
    <lineage>
        <taxon>Eukaryota</taxon>
        <taxon>Metazoa</taxon>
        <taxon>Ecdysozoa</taxon>
        <taxon>Arthropoda</taxon>
        <taxon>Hexapoda</taxon>
        <taxon>Insecta</taxon>
        <taxon>Pterygota</taxon>
        <taxon>Neoptera</taxon>
        <taxon>Endopterygota</taxon>
        <taxon>Diptera</taxon>
        <taxon>Nematocera</taxon>
        <taxon>Culicoidea</taxon>
        <taxon>Culicidae</taxon>
        <taxon>Anophelinae</taxon>
        <taxon>Anopheles</taxon>
    </lineage>
</organism>
<dbReference type="Pfam" id="PF01575">
    <property type="entry name" value="MaoC_dehydratas"/>
    <property type="match status" value="1"/>
</dbReference>
<name>A0A084WRV1_ANOSI</name>
<gene>
    <name evidence="2" type="ORF">ZHAS_00021224</name>
</gene>
<sequence>MSTGRPLPAVGTVISLTRTFGRDDLRKFVALTGDSNPIHAISDEAANGKVNNNQETFVNGALLNGVIAGIIGTNFPGYVVTAQSFRFPNRCHLHTEVQFSVRVAELRKIVTVSYESKQNDCIVFEGTAKCFRAEVTTLANVWRAAKSVTTELLA</sequence>
<dbReference type="PANTHER" id="PTHR43437">
    <property type="entry name" value="HYDROXYACYL-THIOESTER DEHYDRATASE TYPE 2, MITOCHONDRIAL-RELATED"/>
    <property type="match status" value="1"/>
</dbReference>
<evidence type="ECO:0000313" key="4">
    <source>
        <dbReference type="Proteomes" id="UP000030765"/>
    </source>
</evidence>
<dbReference type="EnsemblMetazoa" id="ASIC021224-RA">
    <property type="protein sequence ID" value="ASIC021224-PA"/>
    <property type="gene ID" value="ASIC021224"/>
</dbReference>
<proteinExistence type="predicted"/>
<dbReference type="STRING" id="74873.A0A084WRV1"/>
<evidence type="ECO:0000313" key="2">
    <source>
        <dbReference type="EMBL" id="KFB52945.1"/>
    </source>
</evidence>
<dbReference type="AlphaFoldDB" id="A0A084WRV1"/>
<reference evidence="2 4" key="1">
    <citation type="journal article" date="2014" name="BMC Genomics">
        <title>Genome sequence of Anopheles sinensis provides insight into genetics basis of mosquito competence for malaria parasites.</title>
        <authorList>
            <person name="Zhou D."/>
            <person name="Zhang D."/>
            <person name="Ding G."/>
            <person name="Shi L."/>
            <person name="Hou Q."/>
            <person name="Ye Y."/>
            <person name="Xu Y."/>
            <person name="Zhou H."/>
            <person name="Xiong C."/>
            <person name="Li S."/>
            <person name="Yu J."/>
            <person name="Hong S."/>
            <person name="Yu X."/>
            <person name="Zou P."/>
            <person name="Chen C."/>
            <person name="Chang X."/>
            <person name="Wang W."/>
            <person name="Lv Y."/>
            <person name="Sun Y."/>
            <person name="Ma L."/>
            <person name="Shen B."/>
            <person name="Zhu C."/>
        </authorList>
    </citation>
    <scope>NUCLEOTIDE SEQUENCE [LARGE SCALE GENOMIC DNA]</scope>
</reference>
<dbReference type="VEuPathDB" id="VectorBase:ASIS017085"/>
<dbReference type="InterPro" id="IPR002539">
    <property type="entry name" value="MaoC-like_dom"/>
</dbReference>
<dbReference type="OMA" id="NPIHAIS"/>
<dbReference type="GO" id="GO:0018812">
    <property type="term" value="F:3-hydroxyacyl-CoA dehydratase activity"/>
    <property type="evidence" value="ECO:0007669"/>
    <property type="project" value="UniProtKB-ARBA"/>
</dbReference>
<dbReference type="OrthoDB" id="201709at2759"/>
<dbReference type="GO" id="GO:0006633">
    <property type="term" value="P:fatty acid biosynthetic process"/>
    <property type="evidence" value="ECO:0007669"/>
    <property type="project" value="TreeGrafter"/>
</dbReference>
<dbReference type="InterPro" id="IPR050965">
    <property type="entry name" value="UPF0336/Enoyl-CoA_hydratase"/>
</dbReference>